<proteinExistence type="predicted"/>
<keyword evidence="1" id="KW-0479">Metal-binding</keyword>
<dbReference type="PANTHER" id="PTHR31717:SF81">
    <property type="entry name" value="B-BOX ZINC FINGER PROTEIN 32-LIKE"/>
    <property type="match status" value="1"/>
</dbReference>
<comment type="caution">
    <text evidence="6">The sequence shown here is derived from an EMBL/GenBank/DDBJ whole genome shotgun (WGS) entry which is preliminary data.</text>
</comment>
<keyword evidence="2 4" id="KW-0863">Zinc-finger</keyword>
<evidence type="ECO:0000256" key="2">
    <source>
        <dbReference type="ARBA" id="ARBA00022771"/>
    </source>
</evidence>
<evidence type="ECO:0000256" key="3">
    <source>
        <dbReference type="ARBA" id="ARBA00022833"/>
    </source>
</evidence>
<dbReference type="Proteomes" id="UP001419268">
    <property type="component" value="Unassembled WGS sequence"/>
</dbReference>
<evidence type="ECO:0000259" key="5">
    <source>
        <dbReference type="PROSITE" id="PS50119"/>
    </source>
</evidence>
<sequence length="293" mass="31517">MKARRLCELCNGEATLFCGSDSAFICWTCDARVHEANFLVARHVRHTLCLKCEGFDGKVVSGVGFRPIRSPICRSCASDDDLDGYESSTTASCSSTCISTAKSVTGVTGERDSRRRTKEKVFGGGACLTCSASEVSGGAECSSSLASAYAGKPKKRRDQQARLLHHRISIDAKAEEVLNNWCRKLGLRDRRCVAIATRALSACLREVQIASLPSKILIASSLWMAWKASERRSPSPSPSPSLKRVEEVSGVPAKVISMAESKIARVLLKSRHINGGGVGAAVEEEGWAECCSN</sequence>
<dbReference type="InterPro" id="IPR049808">
    <property type="entry name" value="CONSTANS-like_Bbox1"/>
</dbReference>
<dbReference type="InterPro" id="IPR000315">
    <property type="entry name" value="Znf_B-box"/>
</dbReference>
<name>A0AAP0EUB6_9MAGN</name>
<keyword evidence="3" id="KW-0862">Zinc</keyword>
<dbReference type="PROSITE" id="PS50119">
    <property type="entry name" value="ZF_BBOX"/>
    <property type="match status" value="1"/>
</dbReference>
<evidence type="ECO:0000313" key="7">
    <source>
        <dbReference type="Proteomes" id="UP001419268"/>
    </source>
</evidence>
<gene>
    <name evidence="6" type="ORF">Scep_023205</name>
</gene>
<dbReference type="EMBL" id="JBBNAG010000010">
    <property type="protein sequence ID" value="KAK9099775.1"/>
    <property type="molecule type" value="Genomic_DNA"/>
</dbReference>
<dbReference type="CDD" id="cd19821">
    <property type="entry name" value="Bbox1_BBX-like"/>
    <property type="match status" value="1"/>
</dbReference>
<dbReference type="SMART" id="SM00336">
    <property type="entry name" value="BBOX"/>
    <property type="match status" value="1"/>
</dbReference>
<dbReference type="GO" id="GO:0008270">
    <property type="term" value="F:zinc ion binding"/>
    <property type="evidence" value="ECO:0007669"/>
    <property type="project" value="UniProtKB-KW"/>
</dbReference>
<reference evidence="6 7" key="1">
    <citation type="submission" date="2024-01" db="EMBL/GenBank/DDBJ databases">
        <title>Genome assemblies of Stephania.</title>
        <authorList>
            <person name="Yang L."/>
        </authorList>
    </citation>
    <scope>NUCLEOTIDE SEQUENCE [LARGE SCALE GENOMIC DNA]</scope>
    <source>
        <strain evidence="6">JXDWG</strain>
        <tissue evidence="6">Leaf</tissue>
    </source>
</reference>
<evidence type="ECO:0000256" key="4">
    <source>
        <dbReference type="PROSITE-ProRule" id="PRU00024"/>
    </source>
</evidence>
<organism evidence="6 7">
    <name type="scientific">Stephania cephalantha</name>
    <dbReference type="NCBI Taxonomy" id="152367"/>
    <lineage>
        <taxon>Eukaryota</taxon>
        <taxon>Viridiplantae</taxon>
        <taxon>Streptophyta</taxon>
        <taxon>Embryophyta</taxon>
        <taxon>Tracheophyta</taxon>
        <taxon>Spermatophyta</taxon>
        <taxon>Magnoliopsida</taxon>
        <taxon>Ranunculales</taxon>
        <taxon>Menispermaceae</taxon>
        <taxon>Menispermoideae</taxon>
        <taxon>Cissampelideae</taxon>
        <taxon>Stephania</taxon>
    </lineage>
</organism>
<evidence type="ECO:0000256" key="1">
    <source>
        <dbReference type="ARBA" id="ARBA00022723"/>
    </source>
</evidence>
<dbReference type="PANTHER" id="PTHR31717">
    <property type="entry name" value="ZINC FINGER PROTEIN CONSTANS-LIKE 10"/>
    <property type="match status" value="1"/>
</dbReference>
<keyword evidence="7" id="KW-1185">Reference proteome</keyword>
<protein>
    <recommendedName>
        <fullName evidence="5">B box-type domain-containing protein</fullName>
    </recommendedName>
</protein>
<dbReference type="AlphaFoldDB" id="A0AAP0EUB6"/>
<evidence type="ECO:0000313" key="6">
    <source>
        <dbReference type="EMBL" id="KAK9099775.1"/>
    </source>
</evidence>
<feature type="domain" description="B box-type" evidence="5">
    <location>
        <begin position="2"/>
        <end position="48"/>
    </location>
</feature>
<accession>A0AAP0EUB6</accession>
<dbReference type="Pfam" id="PF00643">
    <property type="entry name" value="zf-B_box"/>
    <property type="match status" value="1"/>
</dbReference>